<dbReference type="EMBL" id="CAKXAJ010002791">
    <property type="protein sequence ID" value="CAH2208243.1"/>
    <property type="molecule type" value="Genomic_DNA"/>
</dbReference>
<evidence type="ECO:0000313" key="3">
    <source>
        <dbReference type="Proteomes" id="UP000838756"/>
    </source>
</evidence>
<name>A0A8S4QJ27_9NEOP</name>
<feature type="compositionally biased region" description="Pro residues" evidence="1">
    <location>
        <begin position="13"/>
        <end position="22"/>
    </location>
</feature>
<keyword evidence="3" id="KW-1185">Reference proteome</keyword>
<dbReference type="OrthoDB" id="8059309at2759"/>
<organism evidence="2 3">
    <name type="scientific">Pararge aegeria aegeria</name>
    <dbReference type="NCBI Taxonomy" id="348720"/>
    <lineage>
        <taxon>Eukaryota</taxon>
        <taxon>Metazoa</taxon>
        <taxon>Ecdysozoa</taxon>
        <taxon>Arthropoda</taxon>
        <taxon>Hexapoda</taxon>
        <taxon>Insecta</taxon>
        <taxon>Pterygota</taxon>
        <taxon>Neoptera</taxon>
        <taxon>Endopterygota</taxon>
        <taxon>Lepidoptera</taxon>
        <taxon>Glossata</taxon>
        <taxon>Ditrysia</taxon>
        <taxon>Papilionoidea</taxon>
        <taxon>Nymphalidae</taxon>
        <taxon>Satyrinae</taxon>
        <taxon>Satyrini</taxon>
        <taxon>Parargina</taxon>
        <taxon>Pararge</taxon>
    </lineage>
</organism>
<feature type="region of interest" description="Disordered" evidence="1">
    <location>
        <begin position="1"/>
        <end position="31"/>
    </location>
</feature>
<dbReference type="AlphaFoldDB" id="A0A8S4QJ27"/>
<evidence type="ECO:0000313" key="2">
    <source>
        <dbReference type="EMBL" id="CAH2208243.1"/>
    </source>
</evidence>
<sequence>INENNNTKNAAPPADPPPPPPLDKGDSMDSQPDFVFNLELSRFHHDHYDAQFSSSPPSSHPQVVIVVDEAVSDIFEDEVWLLITLYSLVDCTLRDETYRPRVF</sequence>
<dbReference type="Proteomes" id="UP000838756">
    <property type="component" value="Unassembled WGS sequence"/>
</dbReference>
<reference evidence="2" key="1">
    <citation type="submission" date="2022-03" db="EMBL/GenBank/DDBJ databases">
        <authorList>
            <person name="Lindestad O."/>
        </authorList>
    </citation>
    <scope>NUCLEOTIDE SEQUENCE</scope>
</reference>
<accession>A0A8S4QJ27</accession>
<comment type="caution">
    <text evidence="2">The sequence shown here is derived from an EMBL/GenBank/DDBJ whole genome shotgun (WGS) entry which is preliminary data.</text>
</comment>
<proteinExistence type="predicted"/>
<protein>
    <submittedName>
        <fullName evidence="2">Jg25714 protein</fullName>
    </submittedName>
</protein>
<evidence type="ECO:0000256" key="1">
    <source>
        <dbReference type="SAM" id="MobiDB-lite"/>
    </source>
</evidence>
<feature type="non-terminal residue" evidence="2">
    <location>
        <position position="1"/>
    </location>
</feature>
<gene>
    <name evidence="2" type="primary">jg25714</name>
    <name evidence="2" type="ORF">PAEG_LOCUS859</name>
</gene>